<dbReference type="Proteomes" id="UP000714380">
    <property type="component" value="Unassembled WGS sequence"/>
</dbReference>
<organism evidence="1 2">
    <name type="scientific">Thalassolituus marinus</name>
    <dbReference type="NCBI Taxonomy" id="671053"/>
    <lineage>
        <taxon>Bacteria</taxon>
        <taxon>Pseudomonadati</taxon>
        <taxon>Pseudomonadota</taxon>
        <taxon>Gammaproteobacteria</taxon>
        <taxon>Oceanospirillales</taxon>
        <taxon>Oceanospirillaceae</taxon>
        <taxon>Thalassolituus</taxon>
    </lineage>
</organism>
<comment type="caution">
    <text evidence="1">The sequence shown here is derived from an EMBL/GenBank/DDBJ whole genome shotgun (WGS) entry which is preliminary data.</text>
</comment>
<dbReference type="RefSeq" id="WP_225675749.1">
    <property type="nucleotide sequence ID" value="NZ_JAEDAH010000088.1"/>
</dbReference>
<name>A0ABS7ZTQ1_9GAMM</name>
<sequence>MMKKHRMFCLKRESVKEVPGIEKWTLKKLVNPDDPESNSISPIKISSMRKIFGDFQLGDTMLSVTQEHRFGQPPREICFSLELQGIHGDAILYSINNDKMALLSGEIGSPEGRMFELPSKPGDSQAVIEWLEGLSRSTYW</sequence>
<evidence type="ECO:0000313" key="1">
    <source>
        <dbReference type="EMBL" id="MCA6064608.1"/>
    </source>
</evidence>
<proteinExistence type="predicted"/>
<accession>A0ABS7ZTQ1</accession>
<keyword evidence="2" id="KW-1185">Reference proteome</keyword>
<protein>
    <submittedName>
        <fullName evidence="1">Uncharacterized protein</fullName>
    </submittedName>
</protein>
<dbReference type="EMBL" id="JAEDAH010000088">
    <property type="protein sequence ID" value="MCA6064608.1"/>
    <property type="molecule type" value="Genomic_DNA"/>
</dbReference>
<gene>
    <name evidence="1" type="ORF">I9W95_13420</name>
</gene>
<reference evidence="1 2" key="1">
    <citation type="submission" date="2020-12" db="EMBL/GenBank/DDBJ databases">
        <title>Novel Thalassolituus-related marine hydrocarbonoclastic bacteria mediated algae-derived hydrocarbons mineralization in twilight zone of the northern South China Sea.</title>
        <authorList>
            <person name="Dong C."/>
        </authorList>
    </citation>
    <scope>NUCLEOTIDE SEQUENCE [LARGE SCALE GENOMIC DNA]</scope>
    <source>
        <strain evidence="1 2">IMCC1826</strain>
    </source>
</reference>
<evidence type="ECO:0000313" key="2">
    <source>
        <dbReference type="Proteomes" id="UP000714380"/>
    </source>
</evidence>